<name>A0A0C3QAD5_9AGAM</name>
<feature type="compositionally biased region" description="Basic and acidic residues" evidence="1">
    <location>
        <begin position="345"/>
        <end position="357"/>
    </location>
</feature>
<dbReference type="EMBL" id="KN823012">
    <property type="protein sequence ID" value="KIO27200.1"/>
    <property type="molecule type" value="Genomic_DNA"/>
</dbReference>
<keyword evidence="3" id="KW-1185">Reference proteome</keyword>
<evidence type="ECO:0000256" key="1">
    <source>
        <dbReference type="SAM" id="MobiDB-lite"/>
    </source>
</evidence>
<organism evidence="2 3">
    <name type="scientific">Tulasnella calospora MUT 4182</name>
    <dbReference type="NCBI Taxonomy" id="1051891"/>
    <lineage>
        <taxon>Eukaryota</taxon>
        <taxon>Fungi</taxon>
        <taxon>Dikarya</taxon>
        <taxon>Basidiomycota</taxon>
        <taxon>Agaricomycotina</taxon>
        <taxon>Agaricomycetes</taxon>
        <taxon>Cantharellales</taxon>
        <taxon>Tulasnellaceae</taxon>
        <taxon>Tulasnella</taxon>
    </lineage>
</organism>
<feature type="compositionally biased region" description="Basic residues" evidence="1">
    <location>
        <begin position="332"/>
        <end position="344"/>
    </location>
</feature>
<feature type="region of interest" description="Disordered" evidence="1">
    <location>
        <begin position="279"/>
        <end position="366"/>
    </location>
</feature>
<evidence type="ECO:0000313" key="2">
    <source>
        <dbReference type="EMBL" id="KIO27200.1"/>
    </source>
</evidence>
<dbReference type="OrthoDB" id="3064537at2759"/>
<gene>
    <name evidence="2" type="ORF">M407DRAFT_7386</name>
</gene>
<sequence>MSTPPEDRIITEKEASSLHENRLSYNLYTGRTTNLNDLFHWEKKTDGDHLMTRKGHGSISASLMTLARVAPQGCFTSPKWMTATNFGVASRKHSLKLVPAKECSSLNKAFDNTWKVLNNIQSYENSWKSAKKANLLDGDEKDDTRAVMLKLNAYRRKNQRDPFDKGDWDKIDAWDGDESVKNKIQEIMGNGFVPQLLKVYDYATNQRLSATEVEYKLPGALVEVIYTIKHCYLNQSKTHSFSATIEQIIIIEPLDNDPIPSIFDSHDWSGPLILSPTKKCAHQDEDTGNEDDGKDSDPSPSPPKKLKMSKTPTTPKTPTVSNKKAVNNKTPQRPRRKTAAKKKSAQPDHESTEDHVSENTIESDSN</sequence>
<proteinExistence type="predicted"/>
<dbReference type="HOGENOM" id="CLU_756922_0_0_1"/>
<reference evidence="2 3" key="1">
    <citation type="submission" date="2014-04" db="EMBL/GenBank/DDBJ databases">
        <authorList>
            <consortium name="DOE Joint Genome Institute"/>
            <person name="Kuo A."/>
            <person name="Girlanda M."/>
            <person name="Perotto S."/>
            <person name="Kohler A."/>
            <person name="Nagy L.G."/>
            <person name="Floudas D."/>
            <person name="Copeland A."/>
            <person name="Barry K.W."/>
            <person name="Cichocki N."/>
            <person name="Veneault-Fourrey C."/>
            <person name="LaButti K."/>
            <person name="Lindquist E.A."/>
            <person name="Lipzen A."/>
            <person name="Lundell T."/>
            <person name="Morin E."/>
            <person name="Murat C."/>
            <person name="Sun H."/>
            <person name="Tunlid A."/>
            <person name="Henrissat B."/>
            <person name="Grigoriev I.V."/>
            <person name="Hibbett D.S."/>
            <person name="Martin F."/>
            <person name="Nordberg H.P."/>
            <person name="Cantor M.N."/>
            <person name="Hua S.X."/>
        </authorList>
    </citation>
    <scope>NUCLEOTIDE SEQUENCE [LARGE SCALE GENOMIC DNA]</scope>
    <source>
        <strain evidence="2 3">MUT 4182</strain>
    </source>
</reference>
<dbReference type="AlphaFoldDB" id="A0A0C3QAD5"/>
<evidence type="ECO:0000313" key="3">
    <source>
        <dbReference type="Proteomes" id="UP000054248"/>
    </source>
</evidence>
<protein>
    <submittedName>
        <fullName evidence="2">Uncharacterized protein</fullName>
    </submittedName>
</protein>
<feature type="compositionally biased region" description="Low complexity" evidence="1">
    <location>
        <begin position="309"/>
        <end position="324"/>
    </location>
</feature>
<accession>A0A0C3QAD5</accession>
<dbReference type="Proteomes" id="UP000054248">
    <property type="component" value="Unassembled WGS sequence"/>
</dbReference>
<reference evidence="3" key="2">
    <citation type="submission" date="2015-01" db="EMBL/GenBank/DDBJ databases">
        <title>Evolutionary Origins and Diversification of the Mycorrhizal Mutualists.</title>
        <authorList>
            <consortium name="DOE Joint Genome Institute"/>
            <consortium name="Mycorrhizal Genomics Consortium"/>
            <person name="Kohler A."/>
            <person name="Kuo A."/>
            <person name="Nagy L.G."/>
            <person name="Floudas D."/>
            <person name="Copeland A."/>
            <person name="Barry K.W."/>
            <person name="Cichocki N."/>
            <person name="Veneault-Fourrey C."/>
            <person name="LaButti K."/>
            <person name="Lindquist E.A."/>
            <person name="Lipzen A."/>
            <person name="Lundell T."/>
            <person name="Morin E."/>
            <person name="Murat C."/>
            <person name="Riley R."/>
            <person name="Ohm R."/>
            <person name="Sun H."/>
            <person name="Tunlid A."/>
            <person name="Henrissat B."/>
            <person name="Grigoriev I.V."/>
            <person name="Hibbett D.S."/>
            <person name="Martin F."/>
        </authorList>
    </citation>
    <scope>NUCLEOTIDE SEQUENCE [LARGE SCALE GENOMIC DNA]</scope>
    <source>
        <strain evidence="3">MUT 4182</strain>
    </source>
</reference>